<sequence>MLLLYHAHTEPRRAAIVERYLESVEEVINIPELINRFERVLAQGKGGAVIAEMVLQSRIEFNLESEP</sequence>
<evidence type="ECO:0000313" key="2">
    <source>
        <dbReference type="Proteomes" id="UP000278152"/>
    </source>
</evidence>
<proteinExistence type="predicted"/>
<dbReference type="REBASE" id="280737">
    <property type="entry name" value="Mvi102ORF30960P"/>
</dbReference>
<gene>
    <name evidence="1" type="ORF">myaer102_30990</name>
</gene>
<dbReference type="Proteomes" id="UP000278152">
    <property type="component" value="Chromosome"/>
</dbReference>
<dbReference type="KEGG" id="mvz:myaer102_30990"/>
<dbReference type="AlphaFoldDB" id="A0A3G9K1F3"/>
<protein>
    <submittedName>
        <fullName evidence="1">Uncharacterized protein</fullName>
    </submittedName>
</protein>
<reference evidence="1 2" key="1">
    <citation type="submission" date="2018-11" db="EMBL/GenBank/DDBJ databases">
        <title>Complete genome sequence of Microcystis aeruginosa NIES-102.</title>
        <authorList>
            <person name="Yamaguchi H."/>
            <person name="Suzuki S."/>
            <person name="Kawachi M."/>
        </authorList>
    </citation>
    <scope>NUCLEOTIDE SEQUENCE [LARGE SCALE GENOMIC DNA]</scope>
    <source>
        <strain evidence="1 2">NIES-102</strain>
    </source>
</reference>
<name>A0A3G9K1F3_MICVR</name>
<evidence type="ECO:0000313" key="1">
    <source>
        <dbReference type="EMBL" id="BBH40534.1"/>
    </source>
</evidence>
<dbReference type="EMBL" id="AP019314">
    <property type="protein sequence ID" value="BBH40534.1"/>
    <property type="molecule type" value="Genomic_DNA"/>
</dbReference>
<accession>A0A3G9K1F3</accession>
<organism evidence="1 2">
    <name type="scientific">Microcystis viridis NIES-102</name>
    <dbReference type="NCBI Taxonomy" id="213615"/>
    <lineage>
        <taxon>Bacteria</taxon>
        <taxon>Bacillati</taxon>
        <taxon>Cyanobacteriota</taxon>
        <taxon>Cyanophyceae</taxon>
        <taxon>Oscillatoriophycideae</taxon>
        <taxon>Chroococcales</taxon>
        <taxon>Microcystaceae</taxon>
        <taxon>Microcystis</taxon>
    </lineage>
</organism>